<comment type="similarity">
    <text evidence="1">Belongs to the ClpA/ClpB family.</text>
</comment>
<evidence type="ECO:0000256" key="6">
    <source>
        <dbReference type="SAM" id="Coils"/>
    </source>
</evidence>
<dbReference type="OrthoDB" id="47330at2759"/>
<keyword evidence="5" id="KW-0143">Chaperone</keyword>
<evidence type="ECO:0000313" key="11">
    <source>
        <dbReference type="Proteomes" id="UP000245946"/>
    </source>
</evidence>
<dbReference type="GO" id="GO:0043335">
    <property type="term" value="P:protein unfolding"/>
    <property type="evidence" value="ECO:0007669"/>
    <property type="project" value="TreeGrafter"/>
</dbReference>
<dbReference type="GO" id="GO:0005524">
    <property type="term" value="F:ATP binding"/>
    <property type="evidence" value="ECO:0007669"/>
    <property type="project" value="UniProtKB-KW"/>
</dbReference>
<dbReference type="CDD" id="cd19499">
    <property type="entry name" value="RecA-like_ClpB_Hsp104-like"/>
    <property type="match status" value="1"/>
</dbReference>
<feature type="compositionally biased region" description="Low complexity" evidence="7">
    <location>
        <begin position="43"/>
        <end position="56"/>
    </location>
</feature>
<dbReference type="Pfam" id="PF17871">
    <property type="entry name" value="AAA_lid_9"/>
    <property type="match status" value="1"/>
</dbReference>
<keyword evidence="2" id="KW-0677">Repeat</keyword>
<evidence type="ECO:0000313" key="10">
    <source>
        <dbReference type="EMBL" id="PWN99631.1"/>
    </source>
</evidence>
<dbReference type="InterPro" id="IPR003593">
    <property type="entry name" value="AAA+_ATPase"/>
</dbReference>
<dbReference type="SUPFAM" id="SSF52540">
    <property type="entry name" value="P-loop containing nucleoside triphosphate hydrolases"/>
    <property type="match status" value="2"/>
</dbReference>
<dbReference type="Proteomes" id="UP000245946">
    <property type="component" value="Unassembled WGS sequence"/>
</dbReference>
<dbReference type="PANTHER" id="PTHR11638:SF176">
    <property type="entry name" value="HEAT SHOCK PROTEIN 78, MITOCHONDRIAL"/>
    <property type="match status" value="1"/>
</dbReference>
<evidence type="ECO:0000256" key="5">
    <source>
        <dbReference type="ARBA" id="ARBA00023186"/>
    </source>
</evidence>
<dbReference type="GO" id="GO:0042026">
    <property type="term" value="P:protein refolding"/>
    <property type="evidence" value="ECO:0007669"/>
    <property type="project" value="TreeGrafter"/>
</dbReference>
<dbReference type="Gene3D" id="1.10.8.60">
    <property type="match status" value="1"/>
</dbReference>
<dbReference type="FunFam" id="3.40.50.300:FF:000120">
    <property type="entry name" value="ATP-dependent chaperone ClpB"/>
    <property type="match status" value="1"/>
</dbReference>
<feature type="domain" description="AAA+ ATPase" evidence="8">
    <location>
        <begin position="530"/>
        <end position="703"/>
    </location>
</feature>
<dbReference type="SMART" id="SM01086">
    <property type="entry name" value="ClpB_D2-small"/>
    <property type="match status" value="1"/>
</dbReference>
<proteinExistence type="inferred from homology"/>
<feature type="coiled-coil region" evidence="6">
    <location>
        <begin position="338"/>
        <end position="418"/>
    </location>
</feature>
<dbReference type="EMBL" id="KZ819287">
    <property type="protein sequence ID" value="PWN99631.1"/>
    <property type="molecule type" value="Genomic_DNA"/>
</dbReference>
<evidence type="ECO:0000256" key="7">
    <source>
        <dbReference type="SAM" id="MobiDB-lite"/>
    </source>
</evidence>
<dbReference type="InterPro" id="IPR001270">
    <property type="entry name" value="ClpA/B"/>
</dbReference>
<accession>A0A316ZDM9</accession>
<evidence type="ECO:0000256" key="3">
    <source>
        <dbReference type="ARBA" id="ARBA00022741"/>
    </source>
</evidence>
<keyword evidence="4" id="KW-0067">ATP-binding</keyword>
<keyword evidence="6" id="KW-0175">Coiled coil</keyword>
<keyword evidence="11" id="KW-1185">Reference proteome</keyword>
<evidence type="ECO:0000259" key="8">
    <source>
        <dbReference type="SMART" id="SM00382"/>
    </source>
</evidence>
<keyword evidence="10" id="KW-0378">Hydrolase</keyword>
<dbReference type="InterPro" id="IPR027417">
    <property type="entry name" value="P-loop_NTPase"/>
</dbReference>
<gene>
    <name evidence="10" type="ORF">FA09DRAFT_328435</name>
</gene>
<dbReference type="FunFam" id="3.40.50.300:FF:000025">
    <property type="entry name" value="ATP-dependent Clp protease subunit"/>
    <property type="match status" value="1"/>
</dbReference>
<keyword evidence="3" id="KW-0547">Nucleotide-binding</keyword>
<dbReference type="InterPro" id="IPR050130">
    <property type="entry name" value="ClpA_ClpB"/>
</dbReference>
<dbReference type="FunFam" id="1.10.8.60:FF:000017">
    <property type="entry name" value="ATP-dependent chaperone ClpB"/>
    <property type="match status" value="1"/>
</dbReference>
<protein>
    <submittedName>
        <fullName evidence="10">P-loop containing nucleoside triphosphate hydrolase protein</fullName>
    </submittedName>
</protein>
<dbReference type="Pfam" id="PF10431">
    <property type="entry name" value="ClpB_D2-small"/>
    <property type="match status" value="1"/>
</dbReference>
<dbReference type="RefSeq" id="XP_025599910.1">
    <property type="nucleotide sequence ID" value="XM_025741771.1"/>
</dbReference>
<organism evidence="10 11">
    <name type="scientific">Tilletiopsis washingtonensis</name>
    <dbReference type="NCBI Taxonomy" id="58919"/>
    <lineage>
        <taxon>Eukaryota</taxon>
        <taxon>Fungi</taxon>
        <taxon>Dikarya</taxon>
        <taxon>Basidiomycota</taxon>
        <taxon>Ustilaginomycotina</taxon>
        <taxon>Exobasidiomycetes</taxon>
        <taxon>Entylomatales</taxon>
        <taxon>Entylomatales incertae sedis</taxon>
        <taxon>Tilletiopsis</taxon>
    </lineage>
</organism>
<dbReference type="Gene3D" id="3.40.50.300">
    <property type="entry name" value="P-loop containing nucleotide triphosphate hydrolases"/>
    <property type="match status" value="3"/>
</dbReference>
<dbReference type="InterPro" id="IPR019489">
    <property type="entry name" value="Clp_ATPase_C"/>
</dbReference>
<dbReference type="Pfam" id="PF07724">
    <property type="entry name" value="AAA_2"/>
    <property type="match status" value="1"/>
</dbReference>
<dbReference type="SMART" id="SM00382">
    <property type="entry name" value="AAA"/>
    <property type="match status" value="2"/>
</dbReference>
<evidence type="ECO:0000259" key="9">
    <source>
        <dbReference type="SMART" id="SM01086"/>
    </source>
</evidence>
<reference evidence="10 11" key="1">
    <citation type="journal article" date="2018" name="Mol. Biol. Evol.">
        <title>Broad Genomic Sampling Reveals a Smut Pathogenic Ancestry of the Fungal Clade Ustilaginomycotina.</title>
        <authorList>
            <person name="Kijpornyongpan T."/>
            <person name="Mondo S.J."/>
            <person name="Barry K."/>
            <person name="Sandor L."/>
            <person name="Lee J."/>
            <person name="Lipzen A."/>
            <person name="Pangilinan J."/>
            <person name="LaButti K."/>
            <person name="Hainaut M."/>
            <person name="Henrissat B."/>
            <person name="Grigoriev I.V."/>
            <person name="Spatafora J.W."/>
            <person name="Aime M.C."/>
        </authorList>
    </citation>
    <scope>NUCLEOTIDE SEQUENCE [LARGE SCALE GENOMIC DNA]</scope>
    <source>
        <strain evidence="10 11">MCA 4186</strain>
    </source>
</reference>
<feature type="domain" description="Clp ATPase C-terminal" evidence="9">
    <location>
        <begin position="702"/>
        <end position="791"/>
    </location>
</feature>
<feature type="region of interest" description="Disordered" evidence="7">
    <location>
        <begin position="43"/>
        <end position="86"/>
    </location>
</feature>
<dbReference type="FunFam" id="3.40.50.300:FF:000010">
    <property type="entry name" value="Chaperone clpB 1, putative"/>
    <property type="match status" value="1"/>
</dbReference>
<feature type="compositionally biased region" description="Polar residues" evidence="7">
    <location>
        <begin position="797"/>
        <end position="813"/>
    </location>
</feature>
<dbReference type="GO" id="GO:0016887">
    <property type="term" value="F:ATP hydrolysis activity"/>
    <property type="evidence" value="ECO:0007669"/>
    <property type="project" value="InterPro"/>
</dbReference>
<dbReference type="GO" id="GO:0005759">
    <property type="term" value="C:mitochondrial matrix"/>
    <property type="evidence" value="ECO:0007669"/>
    <property type="project" value="TreeGrafter"/>
</dbReference>
<name>A0A316ZDM9_9BASI</name>
<feature type="domain" description="AAA+ ATPase" evidence="8">
    <location>
        <begin position="124"/>
        <end position="269"/>
    </location>
</feature>
<dbReference type="PANTHER" id="PTHR11638">
    <property type="entry name" value="ATP-DEPENDENT CLP PROTEASE"/>
    <property type="match status" value="1"/>
</dbReference>
<evidence type="ECO:0000256" key="4">
    <source>
        <dbReference type="ARBA" id="ARBA00022840"/>
    </source>
</evidence>
<dbReference type="CDD" id="cd00009">
    <property type="entry name" value="AAA"/>
    <property type="match status" value="1"/>
</dbReference>
<dbReference type="STRING" id="58919.A0A316ZDM9"/>
<dbReference type="Pfam" id="PF00004">
    <property type="entry name" value="AAA"/>
    <property type="match status" value="1"/>
</dbReference>
<dbReference type="AlphaFoldDB" id="A0A316ZDM9"/>
<evidence type="ECO:0000256" key="1">
    <source>
        <dbReference type="ARBA" id="ARBA00008675"/>
    </source>
</evidence>
<dbReference type="GO" id="GO:0034605">
    <property type="term" value="P:cellular response to heat"/>
    <property type="evidence" value="ECO:0007669"/>
    <property type="project" value="TreeGrafter"/>
</dbReference>
<evidence type="ECO:0000256" key="2">
    <source>
        <dbReference type="ARBA" id="ARBA00022737"/>
    </source>
</evidence>
<feature type="compositionally biased region" description="Gly residues" evidence="7">
    <location>
        <begin position="61"/>
        <end position="75"/>
    </location>
</feature>
<dbReference type="InterPro" id="IPR041546">
    <property type="entry name" value="ClpA/ClpB_AAA_lid"/>
</dbReference>
<dbReference type="PRINTS" id="PR00300">
    <property type="entry name" value="CLPPROTEASEA"/>
</dbReference>
<dbReference type="GeneID" id="37269315"/>
<dbReference type="InterPro" id="IPR003959">
    <property type="entry name" value="ATPase_AAA_core"/>
</dbReference>
<sequence length="813" mass="88220">MPPPALLATGRAAASSSLRRRLAASAPRLALSLPRVSHASAPSLSRSLHASSARLAQQPPGGAGGGGGGFNGFRMGGQQAPKPGETLAKYSSDLTALAREGKLDPVIGRDAEIRRTIQILSRRTKSNPVLLGEAGVGKTAVAEGLAQRIINREVPESLQDKRVLSLDLAALLAGASFRGAFEERLKELLADVEHEQGKVVLFVDELHMLLGLGKAEGAMDAGNTLKPALARGTLQLMGATTFNEYRTTIEKDAALARRFQPVQISEPSVEETVSILRGLRSRYEAHHGVSVADSALVSAATLAHRYLSDRRLPDGAIDLVDEASSALRLQQESKPEAVESLDRRIQSIEIELESLRRETDSISRERHETLTQELEKLRSQSEGLLSKWNDIRGRLENIKNIKHEIEMARIQLEQAQRTGDFQRAAELQYGKIPSLQSQLPTEEEAAAANAKAEEEEGLLVPERVTQDAVASVVARMTGVPLRSLLRSERERLLHVEDVLRKRIIGQDEALNAIGDAVRLSRAGLSNERRPLASFIFAGATGCGKSETCKALAEYLFDDASVVQINCSELGESHSASRLIGAPPGYVGHEDAGQLTEAVRRRPYSIVLFDEIEKASRPVQMLLLQILEEGALTDSQGRRVDFRNTIVVLTSNLGAGGLYEPGAVDESGKVTGAGRAGVMSAIQDAMPPELLNRLDDILIFNRLQRDSIRGIVDIRLRELGQRLAPRRIVLDVDQKAKDWLAEAGFDPAYGARPLARAIQRNLLNPLSRALIKGTVRDGDKVLVTVKDDQLHIPELHEPQSNGSPPGVASESNVE</sequence>
<feature type="region of interest" description="Disordered" evidence="7">
    <location>
        <begin position="792"/>
        <end position="813"/>
    </location>
</feature>